<organism evidence="1 2">
    <name type="scientific">Listeria rustica</name>
    <dbReference type="NCBI Taxonomy" id="2713503"/>
    <lineage>
        <taxon>Bacteria</taxon>
        <taxon>Bacillati</taxon>
        <taxon>Bacillota</taxon>
        <taxon>Bacilli</taxon>
        <taxon>Bacillales</taxon>
        <taxon>Listeriaceae</taxon>
        <taxon>Listeria</taxon>
    </lineage>
</organism>
<comment type="caution">
    <text evidence="1">The sequence shown here is derived from an EMBL/GenBank/DDBJ whole genome shotgun (WGS) entry which is preliminary data.</text>
</comment>
<dbReference type="EMBL" id="JABJVM010000001">
    <property type="protein sequence ID" value="MBA3924816.1"/>
    <property type="molecule type" value="Genomic_DNA"/>
</dbReference>
<evidence type="ECO:0000313" key="1">
    <source>
        <dbReference type="EMBL" id="MBA3924816.1"/>
    </source>
</evidence>
<keyword evidence="2" id="KW-1185">Reference proteome</keyword>
<evidence type="ECO:0000313" key="2">
    <source>
        <dbReference type="Proteomes" id="UP000548787"/>
    </source>
</evidence>
<dbReference type="AlphaFoldDB" id="A0A7W1T3V0"/>
<proteinExistence type="predicted"/>
<dbReference type="Proteomes" id="UP000548787">
    <property type="component" value="Unassembled WGS sequence"/>
</dbReference>
<gene>
    <name evidence="1" type="ORF">HPK16_00565</name>
</gene>
<protein>
    <submittedName>
        <fullName evidence="1">Uncharacterized protein</fullName>
    </submittedName>
</protein>
<accession>A0A7W1T3V0</accession>
<reference evidence="1 2" key="2">
    <citation type="submission" date="2020-08" db="EMBL/GenBank/DDBJ databases">
        <title>Listeria ohnekaius sp. nov. and Listeria portnoyii sp. nov. isolated from non-agricultural and natural environments.</title>
        <authorList>
            <person name="Weller D."/>
            <person name="Belias A.M."/>
            <person name="Liao J."/>
            <person name="Guo S."/>
            <person name="Orsi R.H."/>
            <person name="Wiedmann M."/>
        </authorList>
    </citation>
    <scope>NUCLEOTIDE SEQUENCE [LARGE SCALE GENOMIC DNA]</scope>
    <source>
        <strain evidence="1 2">FSL W9-0585</strain>
    </source>
</reference>
<reference evidence="1 2" key="1">
    <citation type="submission" date="2020-05" db="EMBL/GenBank/DDBJ databases">
        <authorList>
            <person name="Carlin C.R."/>
        </authorList>
    </citation>
    <scope>NUCLEOTIDE SEQUENCE [LARGE SCALE GENOMIC DNA]</scope>
    <source>
        <strain evidence="1 2">FSL W9-0585</strain>
    </source>
</reference>
<sequence>MTDSTDHPWSGYIKWRGLTEPKVLQVDMMMDGEPVNFLEEHNLKNTKDGNFDGRTIPDPMTFYDGPDIDEVQAIKITWEKGNKIYEEVVKLKMYKISLIPFF</sequence>
<name>A0A7W1T3V0_9LIST</name>
<dbReference type="RefSeq" id="WP_181675079.1">
    <property type="nucleotide sequence ID" value="NZ_JABJVM010000001.1"/>
</dbReference>